<evidence type="ECO:0000256" key="3">
    <source>
        <dbReference type="SAM" id="SignalP"/>
    </source>
</evidence>
<feature type="signal peptide" evidence="3">
    <location>
        <begin position="1"/>
        <end position="20"/>
    </location>
</feature>
<dbReference type="InterPro" id="IPR016166">
    <property type="entry name" value="FAD-bd_PCMH"/>
</dbReference>
<evidence type="ECO:0000313" key="5">
    <source>
        <dbReference type="EMBL" id="TPX15357.1"/>
    </source>
</evidence>
<dbReference type="STRING" id="1093900.A0A507B6F6"/>
<comment type="similarity">
    <text evidence="1">Belongs to the oxygen-dependent FAD-linked oxidoreductase family.</text>
</comment>
<dbReference type="InterPro" id="IPR006094">
    <property type="entry name" value="Oxid_FAD_bind_N"/>
</dbReference>
<dbReference type="AlphaFoldDB" id="A0A507B6F6"/>
<protein>
    <recommendedName>
        <fullName evidence="4">FAD-binding PCMH-type domain-containing protein</fullName>
    </recommendedName>
</protein>
<name>A0A507B6F6_9PEZI</name>
<dbReference type="EMBL" id="SKBQ01000022">
    <property type="protein sequence ID" value="TPX15357.1"/>
    <property type="molecule type" value="Genomic_DNA"/>
</dbReference>
<keyword evidence="3" id="KW-0732">Signal</keyword>
<evidence type="ECO:0000256" key="2">
    <source>
        <dbReference type="ARBA" id="ARBA00023002"/>
    </source>
</evidence>
<proteinExistence type="inferred from homology"/>
<evidence type="ECO:0000313" key="6">
    <source>
        <dbReference type="Proteomes" id="UP000319257"/>
    </source>
</evidence>
<dbReference type="InterPro" id="IPR050432">
    <property type="entry name" value="FAD-linked_Oxidoreductases_BP"/>
</dbReference>
<comment type="caution">
    <text evidence="5">The sequence shown here is derived from an EMBL/GenBank/DDBJ whole genome shotgun (WGS) entry which is preliminary data.</text>
</comment>
<accession>A0A507B6F6</accession>
<dbReference type="PANTHER" id="PTHR13878">
    <property type="entry name" value="GULONOLACTONE OXIDASE"/>
    <property type="match status" value="1"/>
</dbReference>
<feature type="chain" id="PRO_5021188069" description="FAD-binding PCMH-type domain-containing protein" evidence="3">
    <location>
        <begin position="21"/>
        <end position="574"/>
    </location>
</feature>
<dbReference type="PANTHER" id="PTHR13878:SF91">
    <property type="entry name" value="FAD BINDING DOMAIN PROTEIN (AFU_ORTHOLOGUE AFUA_6G12070)-RELATED"/>
    <property type="match status" value="1"/>
</dbReference>
<dbReference type="OrthoDB" id="9983560at2759"/>
<dbReference type="Pfam" id="PF01565">
    <property type="entry name" value="FAD_binding_4"/>
    <property type="match status" value="1"/>
</dbReference>
<dbReference type="InterPro" id="IPR036318">
    <property type="entry name" value="FAD-bd_PCMH-like_sf"/>
</dbReference>
<feature type="domain" description="FAD-binding PCMH-type" evidence="4">
    <location>
        <begin position="128"/>
        <end position="311"/>
    </location>
</feature>
<dbReference type="RefSeq" id="XP_030997068.1">
    <property type="nucleotide sequence ID" value="XM_031139066.1"/>
</dbReference>
<dbReference type="GeneID" id="41972081"/>
<dbReference type="Gene3D" id="3.30.465.10">
    <property type="match status" value="2"/>
</dbReference>
<dbReference type="InterPro" id="IPR012951">
    <property type="entry name" value="BBE"/>
</dbReference>
<dbReference type="PROSITE" id="PS51387">
    <property type="entry name" value="FAD_PCMH"/>
    <property type="match status" value="1"/>
</dbReference>
<dbReference type="SUPFAM" id="SSF56176">
    <property type="entry name" value="FAD-binding/transporter-associated domain-like"/>
    <property type="match status" value="1"/>
</dbReference>
<dbReference type="InParanoid" id="A0A507B6F6"/>
<evidence type="ECO:0000259" key="4">
    <source>
        <dbReference type="PROSITE" id="PS51387"/>
    </source>
</evidence>
<dbReference type="Proteomes" id="UP000319257">
    <property type="component" value="Unassembled WGS sequence"/>
</dbReference>
<organism evidence="5 6">
    <name type="scientific">Thyridium curvatum</name>
    <dbReference type="NCBI Taxonomy" id="1093900"/>
    <lineage>
        <taxon>Eukaryota</taxon>
        <taxon>Fungi</taxon>
        <taxon>Dikarya</taxon>
        <taxon>Ascomycota</taxon>
        <taxon>Pezizomycotina</taxon>
        <taxon>Sordariomycetes</taxon>
        <taxon>Sordariomycetidae</taxon>
        <taxon>Thyridiales</taxon>
        <taxon>Thyridiaceae</taxon>
        <taxon>Thyridium</taxon>
    </lineage>
</organism>
<keyword evidence="2" id="KW-0560">Oxidoreductase</keyword>
<evidence type="ECO:0000256" key="1">
    <source>
        <dbReference type="ARBA" id="ARBA00005466"/>
    </source>
</evidence>
<keyword evidence="6" id="KW-1185">Reference proteome</keyword>
<dbReference type="InterPro" id="IPR016169">
    <property type="entry name" value="FAD-bd_PCMH_sub2"/>
</dbReference>
<gene>
    <name evidence="5" type="ORF">E0L32_004634</name>
</gene>
<sequence>MHSLSVALAASAAVLPIAFAAAVDSGSAARSCAWEKLNGTVGGRLHALEPLALPCFSVYKNNPVAPDAAACAAVQAGYTKPGFRTDIAGAFMNNQVEECASNPVDQCLLDNKTPTDPLAFADGASCNQGNLPDYYVEVATPADVQAALAFSEKTGTRLSIKNTGHDYLARSSGKGTLMLWTRKLQGLSYDAAFVPEGCSGEKPVQAITTGAGVNFDQAYAFADEHNVTLLGGYSSTVGASGGWVMGGGHSVLSTVYGLGIDRVVQFKIVTPDGQLRTVNSCSDPDLFWALRGGGGGTFGVVLESTHKVEPAIPFVAASVSFTSNKTTIIPFLDIIVNNTQKWAQEGWGGHVSGSSLINITPLLSLDEAKESLASLAAYAESQGGAATFTEYDSWYPFYQKYVRANEVAVGNTHLAGSQLVSNGAFGTAEGRAQILSFLTNIVNAGTSPYIPVVGPVLYDAPANSTSATPAWRTAVWELGVGSSWAWNSSLAQRQAAATALKAVGATMSAFTGGSAYMNEASMFTDNWQQAWWGDNYDALLSIKNKYDPKKLLNCYKCVGWTAEDTAQSCYSAFA</sequence>
<dbReference type="GO" id="GO:0016491">
    <property type="term" value="F:oxidoreductase activity"/>
    <property type="evidence" value="ECO:0007669"/>
    <property type="project" value="UniProtKB-KW"/>
</dbReference>
<dbReference type="Pfam" id="PF08031">
    <property type="entry name" value="BBE"/>
    <property type="match status" value="1"/>
</dbReference>
<dbReference type="GO" id="GO:0071949">
    <property type="term" value="F:FAD binding"/>
    <property type="evidence" value="ECO:0007669"/>
    <property type="project" value="InterPro"/>
</dbReference>
<reference evidence="5 6" key="1">
    <citation type="submission" date="2019-06" db="EMBL/GenBank/DDBJ databases">
        <title>Draft genome sequence of the filamentous fungus Phialemoniopsis curvata isolated from diesel fuel.</title>
        <authorList>
            <person name="Varaljay V.A."/>
            <person name="Lyon W.J."/>
            <person name="Crouch A.L."/>
            <person name="Drake C.E."/>
            <person name="Hollomon J.M."/>
            <person name="Nadeau L.J."/>
            <person name="Nunn H.S."/>
            <person name="Stevenson B.S."/>
            <person name="Bojanowski C.L."/>
            <person name="Crookes-Goodson W.J."/>
        </authorList>
    </citation>
    <scope>NUCLEOTIDE SEQUENCE [LARGE SCALE GENOMIC DNA]</scope>
    <source>
        <strain evidence="5 6">D216</strain>
    </source>
</reference>